<dbReference type="RefSeq" id="WP_020889475.1">
    <property type="nucleotide sequence ID" value="NZ_BJYV01000009.1"/>
</dbReference>
<reference evidence="5 6" key="1">
    <citation type="submission" date="2019-07" db="EMBL/GenBank/DDBJ databases">
        <title>Whole genome shotgun sequence of Cyclobacterium qasimii NBRC 106168.</title>
        <authorList>
            <person name="Hosoyama A."/>
            <person name="Uohara A."/>
            <person name="Ohji S."/>
            <person name="Ichikawa N."/>
        </authorList>
    </citation>
    <scope>NUCLEOTIDE SEQUENCE [LARGE SCALE GENOMIC DNA]</scope>
    <source>
        <strain evidence="5 6">NBRC 106168</strain>
    </source>
</reference>
<evidence type="ECO:0000256" key="1">
    <source>
        <dbReference type="ARBA" id="ARBA00006739"/>
    </source>
</evidence>
<organism evidence="5 6">
    <name type="scientific">Cyclobacterium qasimii</name>
    <dbReference type="NCBI Taxonomy" id="1350429"/>
    <lineage>
        <taxon>Bacteria</taxon>
        <taxon>Pseudomonadati</taxon>
        <taxon>Bacteroidota</taxon>
        <taxon>Cytophagia</taxon>
        <taxon>Cytophagales</taxon>
        <taxon>Cyclobacteriaceae</taxon>
        <taxon>Cyclobacterium</taxon>
    </lineage>
</organism>
<protein>
    <submittedName>
        <fullName evidence="5">Rhamnosyltransferase</fullName>
    </submittedName>
</protein>
<dbReference type="Pfam" id="PF00535">
    <property type="entry name" value="Glycos_transf_2"/>
    <property type="match status" value="1"/>
</dbReference>
<name>A0A512CCG6_9BACT</name>
<dbReference type="PANTHER" id="PTHR43179">
    <property type="entry name" value="RHAMNOSYLTRANSFERASE WBBL"/>
    <property type="match status" value="1"/>
</dbReference>
<dbReference type="PANTHER" id="PTHR43179:SF12">
    <property type="entry name" value="GALACTOFURANOSYLTRANSFERASE GLFT2"/>
    <property type="match status" value="1"/>
</dbReference>
<accession>A0A512CCG6</accession>
<keyword evidence="2" id="KW-0328">Glycosyltransferase</keyword>
<dbReference type="InterPro" id="IPR029044">
    <property type="entry name" value="Nucleotide-diphossugar_trans"/>
</dbReference>
<dbReference type="Proteomes" id="UP000321301">
    <property type="component" value="Unassembled WGS sequence"/>
</dbReference>
<dbReference type="EMBL" id="BJYV01000009">
    <property type="protein sequence ID" value="GEO21780.1"/>
    <property type="molecule type" value="Genomic_DNA"/>
</dbReference>
<evidence type="ECO:0000313" key="5">
    <source>
        <dbReference type="EMBL" id="GEO21780.1"/>
    </source>
</evidence>
<sequence length="305" mass="35016">MIKKDLGNSEENEIIVSVVIPTYRDWNRLSLCLLALEKQSFPSRNFEVIIINNDPNDPVPNDLPINGWVMLAEGKPGSYAARNAGIATAKGSILAFTDSDCIPDKDWLLEGLKELERSGTSRVGGKIDLFQPMNGSQSAFIYEKYFAFQQERNVKVFKKSVTGNFFAEKFLFDKYGAFDEGLMSGGDFFWNLKVSEKGEKIGFAELAIINHPSRNSIKKITSKKKRTITGYYKETYSKLKYGKQFLVLFKRLIPPMFRIRYIKFESTSDYFQVLMIRWYVELVGVKHLVELQWADKNNKTKQNCV</sequence>
<evidence type="ECO:0000313" key="6">
    <source>
        <dbReference type="Proteomes" id="UP000321301"/>
    </source>
</evidence>
<dbReference type="SUPFAM" id="SSF53448">
    <property type="entry name" value="Nucleotide-diphospho-sugar transferases"/>
    <property type="match status" value="1"/>
</dbReference>
<dbReference type="InterPro" id="IPR001173">
    <property type="entry name" value="Glyco_trans_2-like"/>
</dbReference>
<evidence type="ECO:0000256" key="3">
    <source>
        <dbReference type="ARBA" id="ARBA00022679"/>
    </source>
</evidence>
<feature type="domain" description="Glycosyltransferase 2-like" evidence="4">
    <location>
        <begin position="17"/>
        <end position="141"/>
    </location>
</feature>
<comment type="similarity">
    <text evidence="1">Belongs to the glycosyltransferase 2 family.</text>
</comment>
<evidence type="ECO:0000256" key="2">
    <source>
        <dbReference type="ARBA" id="ARBA00022676"/>
    </source>
</evidence>
<keyword evidence="6" id="KW-1185">Reference proteome</keyword>
<keyword evidence="3 5" id="KW-0808">Transferase</keyword>
<proteinExistence type="inferred from homology"/>
<dbReference type="GO" id="GO:0016757">
    <property type="term" value="F:glycosyltransferase activity"/>
    <property type="evidence" value="ECO:0007669"/>
    <property type="project" value="UniProtKB-KW"/>
</dbReference>
<comment type="caution">
    <text evidence="5">The sequence shown here is derived from an EMBL/GenBank/DDBJ whole genome shotgun (WGS) entry which is preliminary data.</text>
</comment>
<dbReference type="AlphaFoldDB" id="A0A512CCG6"/>
<gene>
    <name evidence="5" type="primary">rfbQ</name>
    <name evidence="5" type="ORF">CQA01_23140</name>
</gene>
<evidence type="ECO:0000259" key="4">
    <source>
        <dbReference type="Pfam" id="PF00535"/>
    </source>
</evidence>
<dbReference type="Gene3D" id="3.90.550.10">
    <property type="entry name" value="Spore Coat Polysaccharide Biosynthesis Protein SpsA, Chain A"/>
    <property type="match status" value="1"/>
</dbReference>